<name>A0A9N9VVE0_9HYPO</name>
<feature type="region of interest" description="Disordered" evidence="1">
    <location>
        <begin position="175"/>
        <end position="194"/>
    </location>
</feature>
<feature type="region of interest" description="Disordered" evidence="1">
    <location>
        <begin position="1"/>
        <end position="37"/>
    </location>
</feature>
<feature type="compositionally biased region" description="Basic and acidic residues" evidence="1">
    <location>
        <begin position="315"/>
        <end position="327"/>
    </location>
</feature>
<accession>A0A9N9VVE0</accession>
<dbReference type="Proteomes" id="UP000696573">
    <property type="component" value="Unassembled WGS sequence"/>
</dbReference>
<reference evidence="2" key="1">
    <citation type="submission" date="2021-10" db="EMBL/GenBank/DDBJ databases">
        <authorList>
            <person name="Piombo E."/>
        </authorList>
    </citation>
    <scope>NUCLEOTIDE SEQUENCE</scope>
</reference>
<feature type="region of interest" description="Disordered" evidence="1">
    <location>
        <begin position="307"/>
        <end position="327"/>
    </location>
</feature>
<organism evidence="2 3">
    <name type="scientific">Clonostachys rhizophaga</name>
    <dbReference type="NCBI Taxonomy" id="160324"/>
    <lineage>
        <taxon>Eukaryota</taxon>
        <taxon>Fungi</taxon>
        <taxon>Dikarya</taxon>
        <taxon>Ascomycota</taxon>
        <taxon>Pezizomycotina</taxon>
        <taxon>Sordariomycetes</taxon>
        <taxon>Hypocreomycetidae</taxon>
        <taxon>Hypocreales</taxon>
        <taxon>Bionectriaceae</taxon>
        <taxon>Clonostachys</taxon>
    </lineage>
</organism>
<evidence type="ECO:0000256" key="1">
    <source>
        <dbReference type="SAM" id="MobiDB-lite"/>
    </source>
</evidence>
<sequence length="599" mass="67463">MTYDHHRTERATGKDSGLFPRHDALGGRARRDRGLQDMSKEAVAQLTSILIMPPNETIAYPSEEWLKDQKEKVSNADWPLRRQYSLAATISNLSRSFHMPARAGRAELCTAHAQLDPRVIHHLQRLIVHLCDQKLERLRDDYHGTPHHPEVISWLDRLECIRSVCLDENGINEQSPTNDEVVEQDPWWSSRPAGTKEENLKNVQSYRVAKKGIKNLLGQNAARKTTCAACICAAVGGDRSMLADLFAGVWAREMVEKEKTAGSKKKKRRPKLLRVLKQWARHYDERRQNRIRNDARHLKPLVAAALEQADQTSGHSERTKSPSLRSEKDDLIFDPNPLHFPQHTAAGILDEHLGSTTSRRSWVVPVYLSPHVEEYPDSEEEDPRFQEPFRSNTARMEGCASSGEYAEIIQVDPFPNNRAYEEDYPSSEEDYAELTQAGVFLSQKVYTANLDGLRSSAIPSPLKIRPPQINLPPIDSGHTRKQSWATVSVHTARQSEAGLSPEYYPPPPIPPIPPFLPAETYQRRPVSSVYDVEGGNPPPSPSVATSKLPYATNGRMISMVDYNPKHLNQQALMALEGRATIRVDRGSIPPYLLALGRPL</sequence>
<gene>
    <name evidence="2" type="ORF">CRHIZ90672A_00008710</name>
</gene>
<dbReference type="OrthoDB" id="3786931at2759"/>
<keyword evidence="3" id="KW-1185">Reference proteome</keyword>
<evidence type="ECO:0000313" key="2">
    <source>
        <dbReference type="EMBL" id="CAH0033402.1"/>
    </source>
</evidence>
<dbReference type="EMBL" id="CABFNQ020000747">
    <property type="protein sequence ID" value="CAH0033402.1"/>
    <property type="molecule type" value="Genomic_DNA"/>
</dbReference>
<protein>
    <submittedName>
        <fullName evidence="2">Uncharacterized protein</fullName>
    </submittedName>
</protein>
<feature type="compositionally biased region" description="Basic and acidic residues" evidence="1">
    <location>
        <begin position="1"/>
        <end position="13"/>
    </location>
</feature>
<dbReference type="AlphaFoldDB" id="A0A9N9VVE0"/>
<comment type="caution">
    <text evidence="2">The sequence shown here is derived from an EMBL/GenBank/DDBJ whole genome shotgun (WGS) entry which is preliminary data.</text>
</comment>
<proteinExistence type="predicted"/>
<evidence type="ECO:0000313" key="3">
    <source>
        <dbReference type="Proteomes" id="UP000696573"/>
    </source>
</evidence>